<name>A0A5J4PDA3_9ZZZZ</name>
<sequence>MSETGKKYKKHDYSKRLQIVAKVLEDHL</sequence>
<reference evidence="1" key="1">
    <citation type="submission" date="2019-03" db="EMBL/GenBank/DDBJ databases">
        <title>Single cell metagenomics reveals metabolic interactions within the superorganism composed of flagellate Streblomastix strix and complex community of Bacteroidetes bacteria on its surface.</title>
        <authorList>
            <person name="Treitli S.C."/>
            <person name="Kolisko M."/>
            <person name="Husnik F."/>
            <person name="Keeling P."/>
            <person name="Hampl V."/>
        </authorList>
    </citation>
    <scope>NUCLEOTIDE SEQUENCE</scope>
    <source>
        <strain evidence="1">STM</strain>
    </source>
</reference>
<proteinExistence type="predicted"/>
<organism evidence="1">
    <name type="scientific">termite gut metagenome</name>
    <dbReference type="NCBI Taxonomy" id="433724"/>
    <lineage>
        <taxon>unclassified sequences</taxon>
        <taxon>metagenomes</taxon>
        <taxon>organismal metagenomes</taxon>
    </lineage>
</organism>
<comment type="caution">
    <text evidence="1">The sequence shown here is derived from an EMBL/GenBank/DDBJ whole genome shotgun (WGS) entry which is preliminary data.</text>
</comment>
<feature type="non-terminal residue" evidence="1">
    <location>
        <position position="28"/>
    </location>
</feature>
<evidence type="ECO:0000313" key="1">
    <source>
        <dbReference type="EMBL" id="KAA6307445.1"/>
    </source>
</evidence>
<gene>
    <name evidence="1" type="ORF">EZS27_040883</name>
</gene>
<accession>A0A5J4PDA3</accession>
<dbReference type="AlphaFoldDB" id="A0A5J4PDA3"/>
<dbReference type="EMBL" id="SNRY01009168">
    <property type="protein sequence ID" value="KAA6307445.1"/>
    <property type="molecule type" value="Genomic_DNA"/>
</dbReference>
<protein>
    <submittedName>
        <fullName evidence="1">Uncharacterized protein</fullName>
    </submittedName>
</protein>